<protein>
    <submittedName>
        <fullName evidence="1">Uncharacterized protein</fullName>
    </submittedName>
</protein>
<accession>A0A162QZ06</accession>
<sequence>MKLKHLIKTLFSTAQVFVCEVKYKNKNSLCHVVVRSVSCCCVSPCQTEMFPWEKRKEEERKTNLPVKLNSSLPS</sequence>
<dbReference type="AlphaFoldDB" id="A0A162QZ06"/>
<organism evidence="1 2">
    <name type="scientific">Daphnia magna</name>
    <dbReference type="NCBI Taxonomy" id="35525"/>
    <lineage>
        <taxon>Eukaryota</taxon>
        <taxon>Metazoa</taxon>
        <taxon>Ecdysozoa</taxon>
        <taxon>Arthropoda</taxon>
        <taxon>Crustacea</taxon>
        <taxon>Branchiopoda</taxon>
        <taxon>Diplostraca</taxon>
        <taxon>Cladocera</taxon>
        <taxon>Anomopoda</taxon>
        <taxon>Daphniidae</taxon>
        <taxon>Daphnia</taxon>
    </lineage>
</organism>
<proteinExistence type="predicted"/>
<comment type="caution">
    <text evidence="1">The sequence shown here is derived from an EMBL/GenBank/DDBJ whole genome shotgun (WGS) entry which is preliminary data.</text>
</comment>
<evidence type="ECO:0000313" key="1">
    <source>
        <dbReference type="EMBL" id="KZS20081.1"/>
    </source>
</evidence>
<keyword evidence="2" id="KW-1185">Reference proteome</keyword>
<dbReference type="EMBL" id="LRGB01000248">
    <property type="protein sequence ID" value="KZS20081.1"/>
    <property type="molecule type" value="Genomic_DNA"/>
</dbReference>
<dbReference type="Proteomes" id="UP000076858">
    <property type="component" value="Unassembled WGS sequence"/>
</dbReference>
<evidence type="ECO:0000313" key="2">
    <source>
        <dbReference type="Proteomes" id="UP000076858"/>
    </source>
</evidence>
<name>A0A162QZ06_9CRUS</name>
<gene>
    <name evidence="1" type="ORF">APZ42_013421</name>
</gene>
<reference evidence="1 2" key="1">
    <citation type="submission" date="2016-03" db="EMBL/GenBank/DDBJ databases">
        <title>EvidentialGene: Evidence-directed Construction of Genes on Genomes.</title>
        <authorList>
            <person name="Gilbert D.G."/>
            <person name="Choi J.-H."/>
            <person name="Mockaitis K."/>
            <person name="Colbourne J."/>
            <person name="Pfrender M."/>
        </authorList>
    </citation>
    <scope>NUCLEOTIDE SEQUENCE [LARGE SCALE GENOMIC DNA]</scope>
    <source>
        <strain evidence="1 2">Xinb3</strain>
        <tissue evidence="1">Complete organism</tissue>
    </source>
</reference>